<sequence length="268" mass="29766">MVDTRNPQVREMDIDRPCAARIYDAFLGGGHNFGSERNFVERLEHELPGIGEVYRENRAFLRRTVEYLLAHGVRQFLDLGSGIPTIGHVHEVARRRTRDFRVLYVDNEPLTVAHSKPLLASEPRVEIIRADCRDPESILNSPEAAELLNLDEPVGLLMTAVLHFVPDPDDPAALVETYRDAVVPGSHLVISHLSGSHDPDAMRILADHYAETADPVYPRDTGWIGKLLGDFVVPPPGTTCLADWRPEPGLTGASRPYRVLYGGVGRKA</sequence>
<protein>
    <submittedName>
        <fullName evidence="1">SAM-dependent methyltransferase</fullName>
    </submittedName>
</protein>
<reference evidence="1 2" key="1">
    <citation type="submission" date="2020-08" db="EMBL/GenBank/DDBJ databases">
        <title>Sequencing the genomes of 1000 actinobacteria strains.</title>
        <authorList>
            <person name="Klenk H.-P."/>
        </authorList>
    </citation>
    <scope>NUCLEOTIDE SEQUENCE [LARGE SCALE GENOMIC DNA]</scope>
    <source>
        <strain evidence="1 2">DSM 45584</strain>
    </source>
</reference>
<dbReference type="AlphaFoldDB" id="A0A840Q8Y7"/>
<dbReference type="Proteomes" id="UP000584374">
    <property type="component" value="Unassembled WGS sequence"/>
</dbReference>
<dbReference type="PIRSF" id="PIRSF017393">
    <property type="entry name" value="MTase_SAV2177"/>
    <property type="match status" value="1"/>
</dbReference>
<keyword evidence="2" id="KW-1185">Reference proteome</keyword>
<evidence type="ECO:0000313" key="1">
    <source>
        <dbReference type="EMBL" id="MBB5156387.1"/>
    </source>
</evidence>
<evidence type="ECO:0000313" key="2">
    <source>
        <dbReference type="Proteomes" id="UP000584374"/>
    </source>
</evidence>
<dbReference type="Gene3D" id="3.40.50.150">
    <property type="entry name" value="Vaccinia Virus protein VP39"/>
    <property type="match status" value="1"/>
</dbReference>
<organism evidence="1 2">
    <name type="scientific">Saccharopolyspora phatthalungensis</name>
    <dbReference type="NCBI Taxonomy" id="664693"/>
    <lineage>
        <taxon>Bacteria</taxon>
        <taxon>Bacillati</taxon>
        <taxon>Actinomycetota</taxon>
        <taxon>Actinomycetes</taxon>
        <taxon>Pseudonocardiales</taxon>
        <taxon>Pseudonocardiaceae</taxon>
        <taxon>Saccharopolyspora</taxon>
    </lineage>
</organism>
<keyword evidence="1" id="KW-0808">Transferase</keyword>
<dbReference type="GO" id="GO:0032259">
    <property type="term" value="P:methylation"/>
    <property type="evidence" value="ECO:0007669"/>
    <property type="project" value="UniProtKB-KW"/>
</dbReference>
<dbReference type="EMBL" id="JACHIW010000001">
    <property type="protein sequence ID" value="MBB5156387.1"/>
    <property type="molecule type" value="Genomic_DNA"/>
</dbReference>
<gene>
    <name evidence="1" type="ORF">BJ970_003921</name>
</gene>
<dbReference type="InterPro" id="IPR029063">
    <property type="entry name" value="SAM-dependent_MTases_sf"/>
</dbReference>
<name>A0A840Q8Y7_9PSEU</name>
<accession>A0A840Q8Y7</accession>
<dbReference type="InterPro" id="IPR006764">
    <property type="entry name" value="SAM_dep_MeTrfase_SAV2177_type"/>
</dbReference>
<comment type="caution">
    <text evidence="1">The sequence shown here is derived from an EMBL/GenBank/DDBJ whole genome shotgun (WGS) entry which is preliminary data.</text>
</comment>
<keyword evidence="1" id="KW-0489">Methyltransferase</keyword>
<dbReference type="Pfam" id="PF04672">
    <property type="entry name" value="Methyltransf_19"/>
    <property type="match status" value="1"/>
</dbReference>
<dbReference type="GO" id="GO:0008168">
    <property type="term" value="F:methyltransferase activity"/>
    <property type="evidence" value="ECO:0007669"/>
    <property type="project" value="UniProtKB-KW"/>
</dbReference>
<proteinExistence type="predicted"/>
<dbReference type="RefSeq" id="WP_184727540.1">
    <property type="nucleotide sequence ID" value="NZ_JACHIW010000001.1"/>
</dbReference>
<dbReference type="SUPFAM" id="SSF53335">
    <property type="entry name" value="S-adenosyl-L-methionine-dependent methyltransferases"/>
    <property type="match status" value="1"/>
</dbReference>